<dbReference type="Pfam" id="PF13472">
    <property type="entry name" value="Lipase_GDSL_2"/>
    <property type="match status" value="1"/>
</dbReference>
<dbReference type="RefSeq" id="WP_306736817.1">
    <property type="nucleotide sequence ID" value="NZ_JANHAX010000005.1"/>
</dbReference>
<dbReference type="InterPro" id="IPR051532">
    <property type="entry name" value="Ester_Hydrolysis_Enzymes"/>
</dbReference>
<dbReference type="InterPro" id="IPR013830">
    <property type="entry name" value="SGNH_hydro"/>
</dbReference>
<evidence type="ECO:0000259" key="1">
    <source>
        <dbReference type="Pfam" id="PF13472"/>
    </source>
</evidence>
<dbReference type="PANTHER" id="PTHR30383:SF24">
    <property type="entry name" value="THIOESTERASE 1_PROTEASE 1_LYSOPHOSPHOLIPASE L1"/>
    <property type="match status" value="1"/>
</dbReference>
<accession>A0AAE3WH56</accession>
<dbReference type="Gene3D" id="3.40.50.1110">
    <property type="entry name" value="SGNH hydrolase"/>
    <property type="match status" value="1"/>
</dbReference>
<comment type="caution">
    <text evidence="2">The sequence shown here is derived from an EMBL/GenBank/DDBJ whole genome shotgun (WGS) entry which is preliminary data.</text>
</comment>
<dbReference type="InterPro" id="IPR036514">
    <property type="entry name" value="SGNH_hydro_sf"/>
</dbReference>
<sequence>MAEKVHLIAFGDSLTSGWGLLDHEGFVPQLRNWMAAEGEDVRIVLSGVSGETTAGGLARLDWALSDELQGIILELGGNDILRGIPPDEARTNLAAMLEICRQRGLEVLLVGMPVAANYGPDYQAEFAAIWPDLAAEFGVALYPNFLAALGDAPAEVVRFMQEDGIHPNAEGVRLIVADIGPEVRALVARIRAK</sequence>
<evidence type="ECO:0000313" key="3">
    <source>
        <dbReference type="Proteomes" id="UP001226762"/>
    </source>
</evidence>
<evidence type="ECO:0000313" key="2">
    <source>
        <dbReference type="EMBL" id="MDQ2091528.1"/>
    </source>
</evidence>
<dbReference type="AlphaFoldDB" id="A0AAE3WH56"/>
<organism evidence="2 3">
    <name type="scientific">Marimonas arenosa</name>
    <dbReference type="NCBI Taxonomy" id="1795305"/>
    <lineage>
        <taxon>Bacteria</taxon>
        <taxon>Pseudomonadati</taxon>
        <taxon>Pseudomonadota</taxon>
        <taxon>Alphaproteobacteria</taxon>
        <taxon>Rhodobacterales</taxon>
        <taxon>Paracoccaceae</taxon>
        <taxon>Marimonas</taxon>
    </lineage>
</organism>
<gene>
    <name evidence="2" type="ORF">NO357_16625</name>
</gene>
<dbReference type="GO" id="GO:0004622">
    <property type="term" value="F:phosphatidylcholine lysophospholipase activity"/>
    <property type="evidence" value="ECO:0007669"/>
    <property type="project" value="TreeGrafter"/>
</dbReference>
<proteinExistence type="predicted"/>
<dbReference type="Proteomes" id="UP001226762">
    <property type="component" value="Unassembled WGS sequence"/>
</dbReference>
<reference evidence="2" key="1">
    <citation type="submission" date="2022-07" db="EMBL/GenBank/DDBJ databases">
        <authorList>
            <person name="Otstavnykh N."/>
            <person name="Isaeva M."/>
            <person name="Bystritskaya E."/>
        </authorList>
    </citation>
    <scope>NUCLEOTIDE SEQUENCE</scope>
    <source>
        <strain evidence="2">KCTC 52189</strain>
    </source>
</reference>
<reference evidence="2" key="2">
    <citation type="submission" date="2023-02" db="EMBL/GenBank/DDBJ databases">
        <title>'Rhodoalgimonas zhirmunskyi' gen. nov., isolated from a red alga.</title>
        <authorList>
            <person name="Nedashkovskaya O.I."/>
            <person name="Otstavnykh N.Y."/>
            <person name="Bystritskaya E.P."/>
            <person name="Balabanova L.A."/>
            <person name="Isaeva M.P."/>
        </authorList>
    </citation>
    <scope>NUCLEOTIDE SEQUENCE</scope>
    <source>
        <strain evidence="2">KCTC 52189</strain>
    </source>
</reference>
<feature type="domain" description="SGNH hydrolase-type esterase" evidence="1">
    <location>
        <begin position="9"/>
        <end position="173"/>
    </location>
</feature>
<dbReference type="PANTHER" id="PTHR30383">
    <property type="entry name" value="THIOESTERASE 1/PROTEASE 1/LYSOPHOSPHOLIPASE L1"/>
    <property type="match status" value="1"/>
</dbReference>
<dbReference type="SUPFAM" id="SSF52266">
    <property type="entry name" value="SGNH hydrolase"/>
    <property type="match status" value="1"/>
</dbReference>
<dbReference type="EMBL" id="JANHAX010000005">
    <property type="protein sequence ID" value="MDQ2091528.1"/>
    <property type="molecule type" value="Genomic_DNA"/>
</dbReference>
<keyword evidence="3" id="KW-1185">Reference proteome</keyword>
<name>A0AAE3WH56_9RHOB</name>
<dbReference type="CDD" id="cd01822">
    <property type="entry name" value="Lysophospholipase_L1_like"/>
    <property type="match status" value="1"/>
</dbReference>
<protein>
    <submittedName>
        <fullName evidence="2">Arylesterase</fullName>
    </submittedName>
</protein>